<accession>A0A875RY94</accession>
<evidence type="ECO:0000256" key="2">
    <source>
        <dbReference type="ARBA" id="ARBA00022552"/>
    </source>
</evidence>
<dbReference type="Pfam" id="PF10273">
    <property type="entry name" value="WGG"/>
    <property type="match status" value="1"/>
</dbReference>
<dbReference type="GeneID" id="62195202"/>
<feature type="compositionally biased region" description="Basic and acidic residues" evidence="3">
    <location>
        <begin position="180"/>
        <end position="189"/>
    </location>
</feature>
<evidence type="ECO:0000256" key="3">
    <source>
        <dbReference type="SAM" id="MobiDB-lite"/>
    </source>
</evidence>
<dbReference type="RefSeq" id="XP_038778036.1">
    <property type="nucleotide sequence ID" value="XM_038922108.1"/>
</dbReference>
<feature type="region of interest" description="Disordered" evidence="3">
    <location>
        <begin position="166"/>
        <end position="189"/>
    </location>
</feature>
<dbReference type="PANTHER" id="PTHR21250">
    <property type="entry name" value="PRE-RRNA-PROCESSING PROTEIN TSR2 HOMOLOG"/>
    <property type="match status" value="1"/>
</dbReference>
<proteinExistence type="inferred from homology"/>
<dbReference type="EMBL" id="CP064812">
    <property type="protein sequence ID" value="QPG74471.1"/>
    <property type="molecule type" value="Genomic_DNA"/>
</dbReference>
<evidence type="ECO:0000313" key="4">
    <source>
        <dbReference type="EMBL" id="QPG74471.1"/>
    </source>
</evidence>
<evidence type="ECO:0008006" key="6">
    <source>
        <dbReference type="Google" id="ProtNLM"/>
    </source>
</evidence>
<reference evidence="4" key="1">
    <citation type="submission" date="2020-10" db="EMBL/GenBank/DDBJ databases">
        <authorList>
            <person name="Roach M.J.R."/>
        </authorList>
    </citation>
    <scope>NUCLEOTIDE SEQUENCE</scope>
    <source>
        <strain evidence="4">CBS 1945</strain>
    </source>
</reference>
<name>A0A875RY94_EENNA</name>
<dbReference type="KEGG" id="bnn:FOA43_001801"/>
<protein>
    <recommendedName>
        <fullName evidence="6">Pre-rRNA-processing protein TSR2</fullName>
    </recommendedName>
</protein>
<dbReference type="AlphaFoldDB" id="A0A875RY94"/>
<comment type="similarity">
    <text evidence="1">Belongs to the TSR2 family.</text>
</comment>
<dbReference type="InterPro" id="IPR019398">
    <property type="entry name" value="Pre-rRNA_process_TSR2"/>
</dbReference>
<dbReference type="Proteomes" id="UP000662931">
    <property type="component" value="Chromosome 1"/>
</dbReference>
<keyword evidence="5" id="KW-1185">Reference proteome</keyword>
<organism evidence="4 5">
    <name type="scientific">Eeniella nana</name>
    <name type="common">Yeast</name>
    <name type="synonym">Brettanomyces nanus</name>
    <dbReference type="NCBI Taxonomy" id="13502"/>
    <lineage>
        <taxon>Eukaryota</taxon>
        <taxon>Fungi</taxon>
        <taxon>Dikarya</taxon>
        <taxon>Ascomycota</taxon>
        <taxon>Saccharomycotina</taxon>
        <taxon>Pichiomycetes</taxon>
        <taxon>Pichiales</taxon>
        <taxon>Pichiaceae</taxon>
        <taxon>Brettanomyces</taxon>
    </lineage>
</organism>
<dbReference type="OrthoDB" id="263560at2759"/>
<evidence type="ECO:0000256" key="1">
    <source>
        <dbReference type="ARBA" id="ARBA00006524"/>
    </source>
</evidence>
<keyword evidence="2" id="KW-0698">rRNA processing</keyword>
<sequence>MSQEIILEDAGYLAALPGQKTLILSDEKKQNTFELGVSMIIYKWDTLNIAVDSKWGGPESEGKRDWLTAIIIDAFKENNEIDIIYIHEMLFNAMEDEFGVIVEDESTVVIGQKVVEIYKECLEGNFDHVHRMYEDWRSKQERRHKTEVVIKEDELNPDVSDVEEVVPDLVDEMDVDDDRDDRRDQRPVDDDGFTLVIRKKKH</sequence>
<evidence type="ECO:0000313" key="5">
    <source>
        <dbReference type="Proteomes" id="UP000662931"/>
    </source>
</evidence>
<dbReference type="GO" id="GO:0006364">
    <property type="term" value="P:rRNA processing"/>
    <property type="evidence" value="ECO:0007669"/>
    <property type="project" value="UniProtKB-KW"/>
</dbReference>
<gene>
    <name evidence="4" type="ORF">FOA43_001801</name>
</gene>
<feature type="compositionally biased region" description="Acidic residues" evidence="3">
    <location>
        <begin position="166"/>
        <end position="179"/>
    </location>
</feature>